<protein>
    <submittedName>
        <fullName evidence="1">Uncharacterized protein</fullName>
    </submittedName>
</protein>
<dbReference type="AlphaFoldDB" id="A0A0F8Z7T3"/>
<gene>
    <name evidence="1" type="ORF">LCGC14_3004160</name>
</gene>
<proteinExistence type="predicted"/>
<organism evidence="1">
    <name type="scientific">marine sediment metagenome</name>
    <dbReference type="NCBI Taxonomy" id="412755"/>
    <lineage>
        <taxon>unclassified sequences</taxon>
        <taxon>metagenomes</taxon>
        <taxon>ecological metagenomes</taxon>
    </lineage>
</organism>
<feature type="non-terminal residue" evidence="1">
    <location>
        <position position="256"/>
    </location>
</feature>
<sequence length="256" mass="28429">MKKLVFLFSIFLVLIFFTFFVIAEEHDIACDDGDADCKVDKAYSCLNEKIDDKTCEDLSSEERVFSLLATGKCKAEILDDSRYNSDLRFTSQALLGLHNFGFNTDETEEWILSQERASSGIDWFLEIESLEQTTCVVDSSGSNNVVIGEDKKISSLTGGNCLSLAHGGYWLEINSNCYSENFTISCDKQFLTTLLYQKQGSDTIYVSEKTSSSSAEGSTEEKVNSLCFREGGFCDYEGSLWASLALSVSGKEVSSY</sequence>
<accession>A0A0F8Z7T3</accession>
<comment type="caution">
    <text evidence="1">The sequence shown here is derived from an EMBL/GenBank/DDBJ whole genome shotgun (WGS) entry which is preliminary data.</text>
</comment>
<name>A0A0F8Z7T3_9ZZZZ</name>
<dbReference type="EMBL" id="LAZR01061984">
    <property type="protein sequence ID" value="KKK62454.1"/>
    <property type="molecule type" value="Genomic_DNA"/>
</dbReference>
<evidence type="ECO:0000313" key="1">
    <source>
        <dbReference type="EMBL" id="KKK62454.1"/>
    </source>
</evidence>
<reference evidence="1" key="1">
    <citation type="journal article" date="2015" name="Nature">
        <title>Complex archaea that bridge the gap between prokaryotes and eukaryotes.</title>
        <authorList>
            <person name="Spang A."/>
            <person name="Saw J.H."/>
            <person name="Jorgensen S.L."/>
            <person name="Zaremba-Niedzwiedzka K."/>
            <person name="Martijn J."/>
            <person name="Lind A.E."/>
            <person name="van Eijk R."/>
            <person name="Schleper C."/>
            <person name="Guy L."/>
            <person name="Ettema T.J."/>
        </authorList>
    </citation>
    <scope>NUCLEOTIDE SEQUENCE</scope>
</reference>